<protein>
    <recommendedName>
        <fullName evidence="10">Golgi apparatus membrane protein TVP15</fullName>
    </recommendedName>
</protein>
<evidence type="ECO:0000256" key="4">
    <source>
        <dbReference type="ARBA" id="ARBA00023136"/>
    </source>
</evidence>
<evidence type="ECO:0000256" key="1">
    <source>
        <dbReference type="ARBA" id="ARBA00004141"/>
    </source>
</evidence>
<evidence type="ECO:0000256" key="6">
    <source>
        <dbReference type="SAM" id="MobiDB-lite"/>
    </source>
</evidence>
<feature type="transmembrane region" description="Helical" evidence="7">
    <location>
        <begin position="43"/>
        <end position="68"/>
    </location>
</feature>
<keyword evidence="5" id="KW-0175">Coiled coil</keyword>
<sequence>MSTNITEENIQPPPPPVLQPHSGSSEAHLTTTRVRARPDPFLVVCRCFSFVTAMAAILCIFVNVLSAIRSFRNGSDVFDGIYRCYAVVVAVLVVVAETEWRFITQYWKILKYWTGRGMLQIFAAVMTRAYPDYFGQRQQLVVLQNLSGYLLLACGLVYLISGILCIGAVKRCRQKQEHSREQAVKDIQDLERRREELEALLIVDRV</sequence>
<gene>
    <name evidence="8" type="ORF">LIER_19481</name>
</gene>
<feature type="region of interest" description="Disordered" evidence="6">
    <location>
        <begin position="1"/>
        <end position="24"/>
    </location>
</feature>
<evidence type="ECO:0000313" key="8">
    <source>
        <dbReference type="EMBL" id="GAA0163676.1"/>
    </source>
</evidence>
<dbReference type="AlphaFoldDB" id="A0AAV3QKI8"/>
<feature type="transmembrane region" description="Helical" evidence="7">
    <location>
        <begin position="110"/>
        <end position="129"/>
    </location>
</feature>
<dbReference type="Proteomes" id="UP001454036">
    <property type="component" value="Unassembled WGS sequence"/>
</dbReference>
<evidence type="ECO:0008006" key="10">
    <source>
        <dbReference type="Google" id="ProtNLM"/>
    </source>
</evidence>
<keyword evidence="9" id="KW-1185">Reference proteome</keyword>
<comment type="caution">
    <text evidence="8">The sequence shown here is derived from an EMBL/GenBank/DDBJ whole genome shotgun (WGS) entry which is preliminary data.</text>
</comment>
<evidence type="ECO:0000256" key="7">
    <source>
        <dbReference type="SAM" id="Phobius"/>
    </source>
</evidence>
<feature type="transmembrane region" description="Helical" evidence="7">
    <location>
        <begin position="149"/>
        <end position="169"/>
    </location>
</feature>
<evidence type="ECO:0000256" key="3">
    <source>
        <dbReference type="ARBA" id="ARBA00022989"/>
    </source>
</evidence>
<name>A0AAV3QKI8_LITER</name>
<evidence type="ECO:0000313" key="9">
    <source>
        <dbReference type="Proteomes" id="UP001454036"/>
    </source>
</evidence>
<proteinExistence type="predicted"/>
<dbReference type="Pfam" id="PF08507">
    <property type="entry name" value="COPI_assoc"/>
    <property type="match status" value="1"/>
</dbReference>
<feature type="transmembrane region" description="Helical" evidence="7">
    <location>
        <begin position="80"/>
        <end position="98"/>
    </location>
</feature>
<keyword evidence="4 7" id="KW-0472">Membrane</keyword>
<dbReference type="InterPro" id="IPR013714">
    <property type="entry name" value="Golgi_TVP15"/>
</dbReference>
<dbReference type="EMBL" id="BAABME010004820">
    <property type="protein sequence ID" value="GAA0163676.1"/>
    <property type="molecule type" value="Genomic_DNA"/>
</dbReference>
<keyword evidence="3 7" id="KW-1133">Transmembrane helix</keyword>
<dbReference type="GO" id="GO:0016020">
    <property type="term" value="C:membrane"/>
    <property type="evidence" value="ECO:0007669"/>
    <property type="project" value="UniProtKB-SubCell"/>
</dbReference>
<evidence type="ECO:0000256" key="5">
    <source>
        <dbReference type="SAM" id="Coils"/>
    </source>
</evidence>
<organism evidence="8 9">
    <name type="scientific">Lithospermum erythrorhizon</name>
    <name type="common">Purple gromwell</name>
    <name type="synonym">Lithospermum officinale var. erythrorhizon</name>
    <dbReference type="NCBI Taxonomy" id="34254"/>
    <lineage>
        <taxon>Eukaryota</taxon>
        <taxon>Viridiplantae</taxon>
        <taxon>Streptophyta</taxon>
        <taxon>Embryophyta</taxon>
        <taxon>Tracheophyta</taxon>
        <taxon>Spermatophyta</taxon>
        <taxon>Magnoliopsida</taxon>
        <taxon>eudicotyledons</taxon>
        <taxon>Gunneridae</taxon>
        <taxon>Pentapetalae</taxon>
        <taxon>asterids</taxon>
        <taxon>lamiids</taxon>
        <taxon>Boraginales</taxon>
        <taxon>Boraginaceae</taxon>
        <taxon>Boraginoideae</taxon>
        <taxon>Lithospermeae</taxon>
        <taxon>Lithospermum</taxon>
    </lineage>
</organism>
<keyword evidence="2 7" id="KW-0812">Transmembrane</keyword>
<dbReference type="PANTHER" id="PTHR34965">
    <property type="entry name" value="OS07G0118300 PROTEIN"/>
    <property type="match status" value="1"/>
</dbReference>
<dbReference type="PANTHER" id="PTHR34965:SF1">
    <property type="entry name" value="OS07G0118300 PROTEIN"/>
    <property type="match status" value="1"/>
</dbReference>
<evidence type="ECO:0000256" key="2">
    <source>
        <dbReference type="ARBA" id="ARBA00022692"/>
    </source>
</evidence>
<feature type="coiled-coil region" evidence="5">
    <location>
        <begin position="173"/>
        <end position="200"/>
    </location>
</feature>
<accession>A0AAV3QKI8</accession>
<comment type="subcellular location">
    <subcellularLocation>
        <location evidence="1">Membrane</location>
        <topology evidence="1">Multi-pass membrane protein</topology>
    </subcellularLocation>
</comment>
<reference evidence="8 9" key="1">
    <citation type="submission" date="2024-01" db="EMBL/GenBank/DDBJ databases">
        <title>The complete chloroplast genome sequence of Lithospermum erythrorhizon: insights into the phylogenetic relationship among Boraginaceae species and the maternal lineages of purple gromwells.</title>
        <authorList>
            <person name="Okada T."/>
            <person name="Watanabe K."/>
        </authorList>
    </citation>
    <scope>NUCLEOTIDE SEQUENCE [LARGE SCALE GENOMIC DNA]</scope>
</reference>